<protein>
    <submittedName>
        <fullName evidence="2">Antitoxin</fullName>
    </submittedName>
</protein>
<accession>A0ABW4TQ45</accession>
<dbReference type="Pfam" id="PF14013">
    <property type="entry name" value="MT0933_antitox"/>
    <property type="match status" value="1"/>
</dbReference>
<feature type="region of interest" description="Disordered" evidence="1">
    <location>
        <begin position="36"/>
        <end position="71"/>
    </location>
</feature>
<dbReference type="Proteomes" id="UP001597351">
    <property type="component" value="Unassembled WGS sequence"/>
</dbReference>
<dbReference type="RefSeq" id="WP_343919146.1">
    <property type="nucleotide sequence ID" value="NZ_BAAAJT010000002.1"/>
</dbReference>
<sequence length="71" mass="7824">MSFLDKFKGLKGKAQDAVDQHGDKISQGIDKAAKLADEKTQGKYSEKIDTAQQKSKEALEKLDGKQDGDLR</sequence>
<name>A0ABW4TQ45_9ACTN</name>
<feature type="region of interest" description="Disordered" evidence="1">
    <location>
        <begin position="1"/>
        <end position="22"/>
    </location>
</feature>
<comment type="caution">
    <text evidence="2">The sequence shown here is derived from an EMBL/GenBank/DDBJ whole genome shotgun (WGS) entry which is preliminary data.</text>
</comment>
<evidence type="ECO:0000313" key="3">
    <source>
        <dbReference type="Proteomes" id="UP001597351"/>
    </source>
</evidence>
<organism evidence="2 3">
    <name type="scientific">Nocardioides aestuarii</name>
    <dbReference type="NCBI Taxonomy" id="252231"/>
    <lineage>
        <taxon>Bacteria</taxon>
        <taxon>Bacillati</taxon>
        <taxon>Actinomycetota</taxon>
        <taxon>Actinomycetes</taxon>
        <taxon>Propionibacteriales</taxon>
        <taxon>Nocardioidaceae</taxon>
        <taxon>Nocardioides</taxon>
    </lineage>
</organism>
<dbReference type="EMBL" id="JBHUGD010000003">
    <property type="protein sequence ID" value="MFD1947761.1"/>
    <property type="molecule type" value="Genomic_DNA"/>
</dbReference>
<gene>
    <name evidence="2" type="ORF">ACFSDE_13255</name>
</gene>
<keyword evidence="3" id="KW-1185">Reference proteome</keyword>
<evidence type="ECO:0000313" key="2">
    <source>
        <dbReference type="EMBL" id="MFD1947761.1"/>
    </source>
</evidence>
<dbReference type="InterPro" id="IPR028037">
    <property type="entry name" value="Antitoxin_Rv0909/MT0933"/>
</dbReference>
<reference evidence="3" key="1">
    <citation type="journal article" date="2019" name="Int. J. Syst. Evol. Microbiol.">
        <title>The Global Catalogue of Microorganisms (GCM) 10K type strain sequencing project: providing services to taxonomists for standard genome sequencing and annotation.</title>
        <authorList>
            <consortium name="The Broad Institute Genomics Platform"/>
            <consortium name="The Broad Institute Genome Sequencing Center for Infectious Disease"/>
            <person name="Wu L."/>
            <person name="Ma J."/>
        </authorList>
    </citation>
    <scope>NUCLEOTIDE SEQUENCE [LARGE SCALE GENOMIC DNA]</scope>
    <source>
        <strain evidence="3">CGMCC 1.12477</strain>
    </source>
</reference>
<evidence type="ECO:0000256" key="1">
    <source>
        <dbReference type="SAM" id="MobiDB-lite"/>
    </source>
</evidence>
<proteinExistence type="predicted"/>